<dbReference type="InterPro" id="IPR002575">
    <property type="entry name" value="Aminoglycoside_PTrfase"/>
</dbReference>
<feature type="domain" description="Aminoglycoside phosphotransferase" evidence="2">
    <location>
        <begin position="24"/>
        <end position="255"/>
    </location>
</feature>
<dbReference type="InterPro" id="IPR011009">
    <property type="entry name" value="Kinase-like_dom_sf"/>
</dbReference>
<feature type="region of interest" description="Disordered" evidence="1">
    <location>
        <begin position="253"/>
        <end position="301"/>
    </location>
</feature>
<feature type="compositionally biased region" description="Low complexity" evidence="1">
    <location>
        <begin position="285"/>
        <end position="301"/>
    </location>
</feature>
<dbReference type="Gene3D" id="3.90.1200.10">
    <property type="match status" value="1"/>
</dbReference>
<keyword evidence="4" id="KW-1185">Reference proteome</keyword>
<dbReference type="Proteomes" id="UP000569914">
    <property type="component" value="Unassembled WGS sequence"/>
</dbReference>
<dbReference type="SUPFAM" id="SSF56112">
    <property type="entry name" value="Protein kinase-like (PK-like)"/>
    <property type="match status" value="1"/>
</dbReference>
<reference evidence="3 4" key="1">
    <citation type="submission" date="2020-07" db="EMBL/GenBank/DDBJ databases">
        <title>Sequencing the genomes of 1000 actinobacteria strains.</title>
        <authorList>
            <person name="Klenk H.-P."/>
        </authorList>
    </citation>
    <scope>NUCLEOTIDE SEQUENCE [LARGE SCALE GENOMIC DNA]</scope>
    <source>
        <strain evidence="3 4">DSM 22083</strain>
    </source>
</reference>
<accession>A0A7Y9I7S5</accession>
<dbReference type="AlphaFoldDB" id="A0A7Y9I7S5"/>
<dbReference type="EMBL" id="JACCBU010000001">
    <property type="protein sequence ID" value="NYE71329.1"/>
    <property type="molecule type" value="Genomic_DNA"/>
</dbReference>
<evidence type="ECO:0000256" key="1">
    <source>
        <dbReference type="SAM" id="MobiDB-lite"/>
    </source>
</evidence>
<gene>
    <name evidence="3" type="ORF">BKA15_002658</name>
</gene>
<evidence type="ECO:0000313" key="3">
    <source>
        <dbReference type="EMBL" id="NYE71329.1"/>
    </source>
</evidence>
<keyword evidence="3" id="KW-0418">Kinase</keyword>
<dbReference type="GO" id="GO:0016301">
    <property type="term" value="F:kinase activity"/>
    <property type="evidence" value="ECO:0007669"/>
    <property type="project" value="UniProtKB-KW"/>
</dbReference>
<comment type="caution">
    <text evidence="3">The sequence shown here is derived from an EMBL/GenBank/DDBJ whole genome shotgun (WGS) entry which is preliminary data.</text>
</comment>
<dbReference type="Pfam" id="PF01636">
    <property type="entry name" value="APH"/>
    <property type="match status" value="1"/>
</dbReference>
<protein>
    <submittedName>
        <fullName evidence="3">Ser/Thr protein kinase RdoA (MazF antagonist)</fullName>
    </submittedName>
</protein>
<evidence type="ECO:0000259" key="2">
    <source>
        <dbReference type="Pfam" id="PF01636"/>
    </source>
</evidence>
<proteinExistence type="predicted"/>
<feature type="compositionally biased region" description="Polar residues" evidence="1">
    <location>
        <begin position="262"/>
        <end position="284"/>
    </location>
</feature>
<evidence type="ECO:0000313" key="4">
    <source>
        <dbReference type="Proteomes" id="UP000569914"/>
    </source>
</evidence>
<organism evidence="3 4">
    <name type="scientific">Microlunatus parietis</name>
    <dbReference type="NCBI Taxonomy" id="682979"/>
    <lineage>
        <taxon>Bacteria</taxon>
        <taxon>Bacillati</taxon>
        <taxon>Actinomycetota</taxon>
        <taxon>Actinomycetes</taxon>
        <taxon>Propionibacteriales</taxon>
        <taxon>Propionibacteriaceae</taxon>
        <taxon>Microlunatus</taxon>
    </lineage>
</organism>
<name>A0A7Y9I7S5_9ACTN</name>
<sequence>MTADLELALRRFDLGDPIESPVAVAEAWSNEVYRVRTRRGAFAVKLFPPNLSSSRLQVLLRAIFFEQWVLADGIAAPVPVLTRDGEVLAELPVRAGVRMARCHEWVFGTPASQVVGTDGIAASAGQVLGRLHALQVPGGDTSQLQGPDQDRWARAVAASRAAGQPWVDELVAITPLVRRLADQIDDLRRQRRPMQLSHRDFDPKNAVLDADGRLIITDWDFAGPVVAGVELVTAAASFTRTEQQLREFAAAYRGAGAPPNRPTSRLSASKWPSSTGSCATSRPLSTTGSGRNRSGTGRPRS</sequence>
<keyword evidence="3" id="KW-0808">Transferase</keyword>